<evidence type="ECO:0000256" key="1">
    <source>
        <dbReference type="SAM" id="MobiDB-lite"/>
    </source>
</evidence>
<dbReference type="EMBL" id="QGKW02000717">
    <property type="protein sequence ID" value="KAF2597905.1"/>
    <property type="molecule type" value="Genomic_DNA"/>
</dbReference>
<dbReference type="Proteomes" id="UP000712281">
    <property type="component" value="Unassembled WGS sequence"/>
</dbReference>
<proteinExistence type="predicted"/>
<gene>
    <name evidence="2" type="ORF">F2Q68_00008039</name>
</gene>
<name>A0A8S9KTP9_BRACR</name>
<feature type="region of interest" description="Disordered" evidence="1">
    <location>
        <begin position="1"/>
        <end position="39"/>
    </location>
</feature>
<dbReference type="AlphaFoldDB" id="A0A8S9KTP9"/>
<feature type="compositionally biased region" description="Basic residues" evidence="1">
    <location>
        <begin position="17"/>
        <end position="27"/>
    </location>
</feature>
<feature type="compositionally biased region" description="Polar residues" evidence="1">
    <location>
        <begin position="1"/>
        <end position="11"/>
    </location>
</feature>
<reference evidence="2" key="1">
    <citation type="submission" date="2019-12" db="EMBL/GenBank/DDBJ databases">
        <title>Genome sequencing and annotation of Brassica cretica.</title>
        <authorList>
            <person name="Studholme D.J."/>
            <person name="Sarris P.F."/>
        </authorList>
    </citation>
    <scope>NUCLEOTIDE SEQUENCE</scope>
    <source>
        <strain evidence="2">PFS-001/15</strain>
        <tissue evidence="2">Leaf</tissue>
    </source>
</reference>
<evidence type="ECO:0000313" key="2">
    <source>
        <dbReference type="EMBL" id="KAF2597905.1"/>
    </source>
</evidence>
<organism evidence="2 3">
    <name type="scientific">Brassica cretica</name>
    <name type="common">Mustard</name>
    <dbReference type="NCBI Taxonomy" id="69181"/>
    <lineage>
        <taxon>Eukaryota</taxon>
        <taxon>Viridiplantae</taxon>
        <taxon>Streptophyta</taxon>
        <taxon>Embryophyta</taxon>
        <taxon>Tracheophyta</taxon>
        <taxon>Spermatophyta</taxon>
        <taxon>Magnoliopsida</taxon>
        <taxon>eudicotyledons</taxon>
        <taxon>Gunneridae</taxon>
        <taxon>Pentapetalae</taxon>
        <taxon>rosids</taxon>
        <taxon>malvids</taxon>
        <taxon>Brassicales</taxon>
        <taxon>Brassicaceae</taxon>
        <taxon>Brassiceae</taxon>
        <taxon>Brassica</taxon>
    </lineage>
</organism>
<evidence type="ECO:0000313" key="3">
    <source>
        <dbReference type="Proteomes" id="UP000712281"/>
    </source>
</evidence>
<protein>
    <submittedName>
        <fullName evidence="2">Uncharacterized protein</fullName>
    </submittedName>
</protein>
<accession>A0A8S9KTP9</accession>
<sequence>MVSGRSTGNPETSRKEVRTRRISRGKRRSLDMAGSAMALSQRRETLERQAEEHGEMSLQSWGVGEIFQ</sequence>
<comment type="caution">
    <text evidence="2">The sequence shown here is derived from an EMBL/GenBank/DDBJ whole genome shotgun (WGS) entry which is preliminary data.</text>
</comment>